<dbReference type="InterPro" id="IPR036938">
    <property type="entry name" value="PAP2/HPO_sf"/>
</dbReference>
<feature type="transmembrane region" description="Helical" evidence="1">
    <location>
        <begin position="202"/>
        <end position="221"/>
    </location>
</feature>
<dbReference type="Proteomes" id="UP000885738">
    <property type="component" value="Unassembled WGS sequence"/>
</dbReference>
<dbReference type="Gene3D" id="1.20.144.10">
    <property type="entry name" value="Phosphatidic acid phosphatase type 2/haloperoxidase"/>
    <property type="match status" value="1"/>
</dbReference>
<feature type="transmembrane region" description="Helical" evidence="1">
    <location>
        <begin position="280"/>
        <end position="301"/>
    </location>
</feature>
<name>A0A7C2A4G7_DESA2</name>
<evidence type="ECO:0000256" key="1">
    <source>
        <dbReference type="SAM" id="Phobius"/>
    </source>
</evidence>
<proteinExistence type="predicted"/>
<keyword evidence="1" id="KW-0472">Membrane</keyword>
<sequence length="357" mass="41698">MKKIPTPVLDRIARKLGHPNFEDMSRHHLNPLHIYAKLIDLGIDEKQAREFSEFYEKLYYNKTRKKIVKWEMETSLFTKTMPIHIVSFIYVGLMAIITFVFKQNIPLWQNYLVVYLGYAAFVIIITRVVKGFSNPVLEFIAIMYPWFSVPNFYELLRHYIHAVFPYLLDPFIHQFELAIFGIHPTVYLQRFATPLLTEIMSFGYFSYYLIFLFPPFIFYFFRRQGVAPLIFGMSLAYYFCFILFVLIPVAGPRFTLADKYTVPLVGYFLPEIQARMMAKFALRGAAFPSSHVAMVMASSFIVKRYMPWLFKIIFPLSIMVALGAVYGRYHYVTDVVAGGIVGIVSALITYKVYQENI</sequence>
<evidence type="ECO:0000313" key="3">
    <source>
        <dbReference type="EMBL" id="HEC68254.1"/>
    </source>
</evidence>
<dbReference type="Pfam" id="PF01569">
    <property type="entry name" value="PAP2"/>
    <property type="match status" value="1"/>
</dbReference>
<dbReference type="PANTHER" id="PTHR31310:SF7">
    <property type="entry name" value="PA-PHOSPHATASE RELATED-FAMILY PROTEIN DDB_G0268928"/>
    <property type="match status" value="1"/>
</dbReference>
<feature type="transmembrane region" description="Helical" evidence="1">
    <location>
        <begin position="228"/>
        <end position="250"/>
    </location>
</feature>
<dbReference type="InterPro" id="IPR052185">
    <property type="entry name" value="IPC_Synthase-Related"/>
</dbReference>
<feature type="transmembrane region" description="Helical" evidence="1">
    <location>
        <begin position="335"/>
        <end position="353"/>
    </location>
</feature>
<comment type="caution">
    <text evidence="3">The sequence shown here is derived from an EMBL/GenBank/DDBJ whole genome shotgun (WGS) entry which is preliminary data.</text>
</comment>
<dbReference type="SUPFAM" id="SSF48317">
    <property type="entry name" value="Acid phosphatase/Vanadium-dependent haloperoxidase"/>
    <property type="match status" value="1"/>
</dbReference>
<feature type="transmembrane region" description="Helical" evidence="1">
    <location>
        <begin position="308"/>
        <end position="329"/>
    </location>
</feature>
<feature type="transmembrane region" description="Helical" evidence="1">
    <location>
        <begin position="81"/>
        <end position="100"/>
    </location>
</feature>
<protein>
    <submittedName>
        <fullName evidence="3">Phosphatase PAP2 family protein</fullName>
    </submittedName>
</protein>
<organism evidence="3">
    <name type="scientific">Desulfofervidus auxilii</name>
    <dbReference type="NCBI Taxonomy" id="1621989"/>
    <lineage>
        <taxon>Bacteria</taxon>
        <taxon>Pseudomonadati</taxon>
        <taxon>Thermodesulfobacteriota</taxon>
        <taxon>Candidatus Desulfofervidia</taxon>
        <taxon>Candidatus Desulfofervidales</taxon>
        <taxon>Candidatus Desulfofervidaceae</taxon>
        <taxon>Candidatus Desulfofervidus</taxon>
    </lineage>
</organism>
<evidence type="ECO:0000259" key="2">
    <source>
        <dbReference type="Pfam" id="PF01569"/>
    </source>
</evidence>
<accession>A0A7C2A4G7</accession>
<gene>
    <name evidence="3" type="ORF">ENI35_05560</name>
</gene>
<dbReference type="EMBL" id="DRIH01000194">
    <property type="protein sequence ID" value="HEC68254.1"/>
    <property type="molecule type" value="Genomic_DNA"/>
</dbReference>
<keyword evidence="1" id="KW-0812">Transmembrane</keyword>
<feature type="transmembrane region" description="Helical" evidence="1">
    <location>
        <begin position="112"/>
        <end position="129"/>
    </location>
</feature>
<dbReference type="InterPro" id="IPR000326">
    <property type="entry name" value="PAP2/HPO"/>
</dbReference>
<dbReference type="PANTHER" id="PTHR31310">
    <property type="match status" value="1"/>
</dbReference>
<dbReference type="AlphaFoldDB" id="A0A7C2A4G7"/>
<reference evidence="3" key="1">
    <citation type="journal article" date="2020" name="mSystems">
        <title>Genome- and Community-Level Interaction Insights into Carbon Utilization and Element Cycling Functions of Hydrothermarchaeota in Hydrothermal Sediment.</title>
        <authorList>
            <person name="Zhou Z."/>
            <person name="Liu Y."/>
            <person name="Xu W."/>
            <person name="Pan J."/>
            <person name="Luo Z.H."/>
            <person name="Li M."/>
        </authorList>
    </citation>
    <scope>NUCLEOTIDE SEQUENCE [LARGE SCALE GENOMIC DNA]</scope>
    <source>
        <strain evidence="3">HyVt-389</strain>
    </source>
</reference>
<keyword evidence="1" id="KW-1133">Transmembrane helix</keyword>
<feature type="domain" description="Phosphatidic acid phosphatase type 2/haloperoxidase" evidence="2">
    <location>
        <begin position="227"/>
        <end position="356"/>
    </location>
</feature>